<dbReference type="OrthoDB" id="2537333at2759"/>
<dbReference type="HOGENOM" id="CLU_1612056_0_0_1"/>
<feature type="signal peptide" evidence="1">
    <location>
        <begin position="1"/>
        <end position="25"/>
    </location>
</feature>
<dbReference type="InParanoid" id="U5H4R6"/>
<reference evidence="4" key="1">
    <citation type="submission" date="2010-11" db="EMBL/GenBank/DDBJ databases">
        <title>The genome sequence of Microbotryum violaceum strain p1A1 Lamole.</title>
        <authorList>
            <person name="Cuomo C."/>
            <person name="Perlin M."/>
            <person name="Young S.K."/>
            <person name="Zeng Q."/>
            <person name="Gargeya S."/>
            <person name="Alvarado L."/>
            <person name="Berlin A."/>
            <person name="Chapman S.B."/>
            <person name="Chen Z."/>
            <person name="Freedman E."/>
            <person name="Gellesch M."/>
            <person name="Goldberg J."/>
            <person name="Griggs A."/>
            <person name="Gujja S."/>
            <person name="Heilman E."/>
            <person name="Heiman D."/>
            <person name="Howarth C."/>
            <person name="Mehta T."/>
            <person name="Neiman D."/>
            <person name="Pearson M."/>
            <person name="Roberts A."/>
            <person name="Saif S."/>
            <person name="Shea T."/>
            <person name="Shenoy N."/>
            <person name="Sisk P."/>
            <person name="Stolte C."/>
            <person name="Sykes S."/>
            <person name="White J."/>
            <person name="Yandava C."/>
            <person name="Haas B."/>
            <person name="Nusbaum C."/>
            <person name="Birren B."/>
        </authorList>
    </citation>
    <scope>NUCLEOTIDE SEQUENCE [LARGE SCALE GENOMIC DNA]</scope>
    <source>
        <strain evidence="4">p1A1 Lamole</strain>
    </source>
</reference>
<proteinExistence type="predicted"/>
<gene>
    <name evidence="2" type="ORF">MVLG_02303</name>
</gene>
<keyword evidence="4" id="KW-1185">Reference proteome</keyword>
<name>U5H4R6_USTV1</name>
<dbReference type="Proteomes" id="UP000017200">
    <property type="component" value="Unassembled WGS sequence"/>
</dbReference>
<evidence type="ECO:0000256" key="1">
    <source>
        <dbReference type="SAM" id="SignalP"/>
    </source>
</evidence>
<evidence type="ECO:0000313" key="4">
    <source>
        <dbReference type="Proteomes" id="UP000017200"/>
    </source>
</evidence>
<reference evidence="2" key="2">
    <citation type="submission" date="2010-11" db="EMBL/GenBank/DDBJ databases">
        <authorList>
            <consortium name="The Broad Institute Genome Sequencing Platform"/>
            <person name="Earl A."/>
            <person name="Ward D."/>
            <person name="Feldgarden M."/>
            <person name="Gevers D."/>
            <person name="Butler R."/>
            <person name="Young S.K."/>
            <person name="Zeng Q."/>
            <person name="Gargeya S."/>
            <person name="Fitzgerald M."/>
            <person name="Haas B."/>
            <person name="Abouelleil A."/>
            <person name="Alvarado L."/>
            <person name="Arachchi H.M."/>
            <person name="Berlin A."/>
            <person name="Brown A."/>
            <person name="Chapman S.B."/>
            <person name="Chen Z."/>
            <person name="Dunbar C."/>
            <person name="Freedman E."/>
            <person name="Gearin G."/>
            <person name="Gellesch M."/>
            <person name="Goldberg J."/>
            <person name="Griggs A."/>
            <person name="Gujja S."/>
            <person name="Heilman E."/>
            <person name="Heiman D."/>
            <person name="Howarth C."/>
            <person name="Larson L."/>
            <person name="Lui A."/>
            <person name="MacDonald P.J.P."/>
            <person name="Mehta T."/>
            <person name="Montmayeur A."/>
            <person name="Murphy C."/>
            <person name="Neiman D."/>
            <person name="Pearson M."/>
            <person name="Priest M."/>
            <person name="Roberts A."/>
            <person name="Saif S."/>
            <person name="Shea T."/>
            <person name="Shenoy N."/>
            <person name="Sisk P."/>
            <person name="Stolte C."/>
            <person name="Sykes S."/>
            <person name="White J."/>
            <person name="Yandava C."/>
            <person name="Wortman J."/>
            <person name="Nusbaum C."/>
            <person name="Birren B."/>
        </authorList>
    </citation>
    <scope>NUCLEOTIDE SEQUENCE</scope>
    <source>
        <strain evidence="2">P1A1 Lamole</strain>
    </source>
</reference>
<evidence type="ECO:0000313" key="3">
    <source>
        <dbReference type="EnsemblFungi" id="MVLG_02303T0"/>
    </source>
</evidence>
<keyword evidence="1" id="KW-0732">Signal</keyword>
<dbReference type="EnsemblFungi" id="MVLG_02303T0">
    <property type="protein sequence ID" value="MVLG_02303T0"/>
    <property type="gene ID" value="MVLG_02303"/>
</dbReference>
<dbReference type="EMBL" id="GL541659">
    <property type="protein sequence ID" value="KDE07437.1"/>
    <property type="molecule type" value="Genomic_DNA"/>
</dbReference>
<protein>
    <recommendedName>
        <fullName evidence="5">Inhibitor I9 domain-containing protein</fullName>
    </recommendedName>
</protein>
<evidence type="ECO:0000313" key="2">
    <source>
        <dbReference type="EMBL" id="KDE07437.1"/>
    </source>
</evidence>
<accession>U5H4R6</accession>
<dbReference type="EMBL" id="AEIJ01000226">
    <property type="status" value="NOT_ANNOTATED_CDS"/>
    <property type="molecule type" value="Genomic_DNA"/>
</dbReference>
<reference evidence="3" key="4">
    <citation type="submission" date="2015-06" db="UniProtKB">
        <authorList>
            <consortium name="EnsemblFungi"/>
        </authorList>
    </citation>
    <scope>IDENTIFICATION</scope>
</reference>
<reference evidence="2 4" key="3">
    <citation type="journal article" date="2015" name="BMC Genomics">
        <title>Sex and parasites: genomic and transcriptomic analysis of Microbotryum lychnidis-dioicae, the biotrophic and plant-castrating anther smut fungus.</title>
        <authorList>
            <person name="Perlin M.H."/>
            <person name="Amselem J."/>
            <person name="Fontanillas E."/>
            <person name="Toh S.S."/>
            <person name="Chen Z."/>
            <person name="Goldberg J."/>
            <person name="Duplessis S."/>
            <person name="Henrissat B."/>
            <person name="Young S."/>
            <person name="Zeng Q."/>
            <person name="Aguileta G."/>
            <person name="Petit E."/>
            <person name="Badouin H."/>
            <person name="Andrews J."/>
            <person name="Razeeq D."/>
            <person name="Gabaldon T."/>
            <person name="Quesneville H."/>
            <person name="Giraud T."/>
            <person name="Hood M.E."/>
            <person name="Schultz D.J."/>
            <person name="Cuomo C.A."/>
        </authorList>
    </citation>
    <scope>NUCLEOTIDE SEQUENCE [LARGE SCALE GENOMIC DNA]</scope>
    <source>
        <strain evidence="2">P1A1 Lamole</strain>
        <strain evidence="4">p1A1 Lamole</strain>
    </source>
</reference>
<evidence type="ECO:0008006" key="5">
    <source>
        <dbReference type="Google" id="ProtNLM"/>
    </source>
</evidence>
<feature type="chain" id="PRO_5009724411" description="Inhibitor I9 domain-containing protein" evidence="1">
    <location>
        <begin position="26"/>
        <end position="165"/>
    </location>
</feature>
<organism evidence="2">
    <name type="scientific">Microbotryum lychnidis-dioicae (strain p1A1 Lamole / MvSl-1064)</name>
    <name type="common">Anther smut fungus</name>
    <dbReference type="NCBI Taxonomy" id="683840"/>
    <lineage>
        <taxon>Eukaryota</taxon>
        <taxon>Fungi</taxon>
        <taxon>Dikarya</taxon>
        <taxon>Basidiomycota</taxon>
        <taxon>Pucciniomycotina</taxon>
        <taxon>Microbotryomycetes</taxon>
        <taxon>Microbotryales</taxon>
        <taxon>Microbotryaceae</taxon>
        <taxon>Microbotryum</taxon>
    </lineage>
</organism>
<sequence>MRLASTVLTVLLSLLLVQCSHLVTATSHDDSSYPPFTPESDQDPLSAQVVFNMQSSNADSLAANSYIVEIETPTVAGSSGSVDKAISDAVDKLIENVKQAHPEAEVKHVYKSDLFTGASFRVGDETTKSHLQRIQDVKSALVRADEIPSPLLFSVSHSQLIAFLF</sequence>
<dbReference type="AlphaFoldDB" id="U5H4R6"/>